<dbReference type="Gramene" id="TraesROB_scaffold_024305_01G000200.1">
    <property type="protein sequence ID" value="TraesROB_scaffold_024305_01G000200.1"/>
    <property type="gene ID" value="TraesROB_scaffold_024305_01G000200"/>
</dbReference>
<feature type="region of interest" description="Disordered" evidence="1">
    <location>
        <begin position="353"/>
        <end position="496"/>
    </location>
</feature>
<dbReference type="Gramene" id="TraesNOR1A03G00032950.1">
    <property type="protein sequence ID" value="TraesNOR1A03G00032950.1"/>
    <property type="gene ID" value="TraesNOR1A03G00032950"/>
</dbReference>
<dbReference type="Proteomes" id="UP000019116">
    <property type="component" value="Chromosome 1A"/>
</dbReference>
<dbReference type="PaxDb" id="4565-Traes_1AS_BDF0CD21A.2"/>
<dbReference type="PANTHER" id="PTHR10688:SF5">
    <property type="entry name" value="PWWP DOMAIN-CONTAINING PROTEIN 1-RELATED"/>
    <property type="match status" value="1"/>
</dbReference>
<dbReference type="Gramene" id="TraesCS1A02G089100.1">
    <property type="protein sequence ID" value="TraesCS1A02G089100.1"/>
    <property type="gene ID" value="TraesCS1A02G089100"/>
</dbReference>
<sequence length="1085" mass="117587">MMPLGRCPSPTRPEIPQFPQPPKPKQRNPKPKPKPRPRDPAPKSRVSLPRRRMAAPAAAGSGAVVPAGDGEGWTPSFGDMVWGKVKSHPWWPGHVYSLTLSDDPEVHRGHRHGLVLVAFFGDGSYGWFEPHELVRFEDHFVEKTSQGGSRTFPAAVAESLDEISRRSALALLCPCRGPDTFRFHNEDRMFLLVNVPGFDSNAEYLPEQVTAARERFVPQKMYDFLQNAAVQQRDAAETAARTLPGIEMAAMLMAYRRSRYERYDLTYAESFGVDSKKALEGEVKAENERSQRARPLKGRQKVPEKENAPARGRRGAAGAAARLMEKIMPGAPAIKPKASKKDQYLLKRREDARVPALPPAALPDAAPAPDDGGPPPGFPPAEPQTPPLPSSTGGADEEEFMLQRRALPPADQASDGGATADAAAAATAPNKVAKPKKARKREREEPAEDVATADGEPKKKKKKKKLAELNGGVPSAAPSGDGGGATKPAAFSPPKVDLDGLDLTQVISDLQNLPLLPFYGAGRRISDASHSFILAFRSKHYKKSYENDPPEETKKGLDNKPNVVAAAAAVVSDGQPPKPLKKKPVMRPSDPTSAGVKRPPSDRQEEIASKKKIKLDKIKTLAADKKAGLEQKVVTATAAAGGGTTAAAQLRRAGMKEKALAAAKKKVPAAAPVKRTPSPTALMMKFPLKSTLPSVASLKARFARFGPLDIDGIRVYWKSYMCRVIYKFQSDAEAALKYAKANAMFGQVAPNYYLRGVEGGSAGADPGPEAAPPQRSDLRLMETTPFRPGSSGNGAPLTLSKAVPARMSVGLPKSILKKSNDEGGLAAASALRDSPRVKFVLDGGDSMLEPPPLPASFDGNNGPDTAAPVSKIARSLGFAQPPLQPPARPAQPNMQPLMRPQHQQLQPPRAPDSQPLPPPPPLPYQPRINEPSSYQQPRISEPSPYQSRVNEPQMYQPRRTDAPPIFNMQPPYQPRQSDAPPPFNMQPQYQPRHSDGPLALPGQPPLPPYPPRAGFPGQQYSSRSDDMPPARFDNNAGGNTMPVWKRGQKEFDEELMRVMLGIAKLVEPLMDKNGNFPYHLFSRSA</sequence>
<feature type="compositionally biased region" description="Basic and acidic residues" evidence="1">
    <location>
        <begin position="281"/>
        <end position="291"/>
    </location>
</feature>
<dbReference type="PANTHER" id="PTHR10688">
    <property type="entry name" value="PWWP DOMAIN-CONTAINING PROTEIN"/>
    <property type="match status" value="1"/>
</dbReference>
<feature type="region of interest" description="Disordered" evidence="1">
    <location>
        <begin position="842"/>
        <end position="1043"/>
    </location>
</feature>
<evidence type="ECO:0000313" key="3">
    <source>
        <dbReference type="EnsemblPlants" id="TraesCS1A02G089100.1"/>
    </source>
</evidence>
<evidence type="ECO:0000313" key="4">
    <source>
        <dbReference type="Proteomes" id="UP000019116"/>
    </source>
</evidence>
<dbReference type="Gramene" id="TraesCAD_scaffold_023035_01G000200.1">
    <property type="protein sequence ID" value="TraesCAD_scaffold_023035_01G000200.1"/>
    <property type="gene ID" value="TraesCAD_scaffold_023035_01G000200"/>
</dbReference>
<feature type="compositionally biased region" description="Pro residues" evidence="1">
    <location>
        <begin position="1002"/>
        <end position="1013"/>
    </location>
</feature>
<dbReference type="InterPro" id="IPR000313">
    <property type="entry name" value="PWWP_dom"/>
</dbReference>
<feature type="compositionally biased region" description="Low complexity" evidence="1">
    <location>
        <begin position="418"/>
        <end position="432"/>
    </location>
</feature>
<dbReference type="AlphaFoldDB" id="A0A3B5XVS1"/>
<dbReference type="SMART" id="SM00293">
    <property type="entry name" value="PWWP"/>
    <property type="match status" value="1"/>
</dbReference>
<dbReference type="STRING" id="4565.A0A3B5XVS1"/>
<protein>
    <recommendedName>
        <fullName evidence="2">PWWP domain-containing protein</fullName>
    </recommendedName>
</protein>
<organism evidence="3">
    <name type="scientific">Triticum aestivum</name>
    <name type="common">Wheat</name>
    <dbReference type="NCBI Taxonomy" id="4565"/>
    <lineage>
        <taxon>Eukaryota</taxon>
        <taxon>Viridiplantae</taxon>
        <taxon>Streptophyta</taxon>
        <taxon>Embryophyta</taxon>
        <taxon>Tracheophyta</taxon>
        <taxon>Spermatophyta</taxon>
        <taxon>Magnoliopsida</taxon>
        <taxon>Liliopsida</taxon>
        <taxon>Poales</taxon>
        <taxon>Poaceae</taxon>
        <taxon>BOP clade</taxon>
        <taxon>Pooideae</taxon>
        <taxon>Triticodae</taxon>
        <taxon>Triticeae</taxon>
        <taxon>Triticinae</taxon>
        <taxon>Triticum</taxon>
    </lineage>
</organism>
<dbReference type="SMR" id="A0A3B5XVS1"/>
<dbReference type="Gramene" id="TraesCLE_scaffold_043081_01G000200.1">
    <property type="protein sequence ID" value="TraesCLE_scaffold_043081_01G000200.1"/>
    <property type="gene ID" value="TraesCLE_scaffold_043081_01G000200"/>
</dbReference>
<dbReference type="Gramene" id="TraesSYM1A03G00033990.2">
    <property type="protein sequence ID" value="TraesSYM1A03G00033990.2"/>
    <property type="gene ID" value="TraesSYM1A03G00033990"/>
</dbReference>
<dbReference type="CDD" id="cd05162">
    <property type="entry name" value="PWWP"/>
    <property type="match status" value="1"/>
</dbReference>
<name>A0A3B5XVS1_WHEAT</name>
<dbReference type="Gramene" id="TraesWEE_scaffold_020903_01G000200.1">
    <property type="protein sequence ID" value="TraesWEE_scaffold_020903_01G000200.1"/>
    <property type="gene ID" value="TraesWEE_scaffold_020903_01G000200"/>
</dbReference>
<dbReference type="Gramene" id="TraesSTA1A03G00032020.2">
    <property type="protein sequence ID" value="TraesSTA1A03G00032020.2"/>
    <property type="gene ID" value="TraesSTA1A03G00032020"/>
</dbReference>
<evidence type="ECO:0000259" key="2">
    <source>
        <dbReference type="PROSITE" id="PS50812"/>
    </source>
</evidence>
<dbReference type="Gramene" id="TraesJAG1A03G00033100.1">
    <property type="protein sequence ID" value="TraesJAG1A03G00033100.1"/>
    <property type="gene ID" value="TraesJAG1A03G00033100"/>
</dbReference>
<feature type="region of interest" description="Disordered" evidence="1">
    <location>
        <begin position="1"/>
        <end position="67"/>
    </location>
</feature>
<dbReference type="Gramene" id="TraesCS1A03G0216600.1">
    <property type="protein sequence ID" value="TraesCS1A03G0216600.1.CDS"/>
    <property type="gene ID" value="TraesCS1A03G0216600"/>
</dbReference>
<dbReference type="Gramene" id="TraesLDM1A03G00033710.2">
    <property type="protein sequence ID" value="TraesLDM1A03G00033710.2"/>
    <property type="gene ID" value="TraesLDM1A03G00033710"/>
</dbReference>
<feature type="compositionally biased region" description="Polar residues" evidence="1">
    <location>
        <begin position="930"/>
        <end position="950"/>
    </location>
</feature>
<feature type="compositionally biased region" description="Low complexity" evidence="1">
    <location>
        <begin position="362"/>
        <end position="371"/>
    </location>
</feature>
<dbReference type="EnsemblPlants" id="TraesCS1A02G089100.1">
    <property type="protein sequence ID" value="TraesCS1A02G089100.1"/>
    <property type="gene ID" value="TraesCS1A02G089100"/>
</dbReference>
<reference evidence="3" key="2">
    <citation type="submission" date="2018-10" db="UniProtKB">
        <authorList>
            <consortium name="EnsemblPlants"/>
        </authorList>
    </citation>
    <scope>IDENTIFICATION</scope>
</reference>
<feature type="compositionally biased region" description="Basic residues" evidence="1">
    <location>
        <begin position="24"/>
        <end position="35"/>
    </location>
</feature>
<feature type="compositionally biased region" description="Pro residues" evidence="1">
    <location>
        <begin position="908"/>
        <end position="924"/>
    </location>
</feature>
<feature type="domain" description="PWWP" evidence="2">
    <location>
        <begin position="77"/>
        <end position="139"/>
    </location>
</feature>
<feature type="compositionally biased region" description="Pro residues" evidence="1">
    <location>
        <begin position="10"/>
        <end position="23"/>
    </location>
</feature>
<feature type="compositionally biased region" description="Pro residues" evidence="1">
    <location>
        <begin position="372"/>
        <end position="389"/>
    </location>
</feature>
<gene>
    <name evidence="3" type="primary">LOC123191144</name>
</gene>
<evidence type="ECO:0000256" key="1">
    <source>
        <dbReference type="SAM" id="MobiDB-lite"/>
    </source>
</evidence>
<dbReference type="Gene3D" id="2.30.30.140">
    <property type="match status" value="1"/>
</dbReference>
<reference evidence="3" key="1">
    <citation type="submission" date="2018-08" db="EMBL/GenBank/DDBJ databases">
        <authorList>
            <person name="Rossello M."/>
        </authorList>
    </citation>
    <scope>NUCLEOTIDE SEQUENCE [LARGE SCALE GENOMIC DNA]</scope>
    <source>
        <strain evidence="3">cv. Chinese Spring</strain>
    </source>
</reference>
<feature type="region of interest" description="Disordered" evidence="1">
    <location>
        <begin position="281"/>
        <end position="319"/>
    </location>
</feature>
<proteinExistence type="predicted"/>
<dbReference type="Pfam" id="PF00855">
    <property type="entry name" value="PWWP"/>
    <property type="match status" value="1"/>
</dbReference>
<dbReference type="PROSITE" id="PS50812">
    <property type="entry name" value="PWWP"/>
    <property type="match status" value="1"/>
</dbReference>
<feature type="compositionally biased region" description="Low complexity" evidence="1">
    <location>
        <begin position="54"/>
        <end position="67"/>
    </location>
</feature>
<dbReference type="Gramene" id="TraesJUL1A03G00034100.2">
    <property type="protein sequence ID" value="TraesJUL1A03G00034100.2"/>
    <property type="gene ID" value="TraesJUL1A03G00034100"/>
</dbReference>
<accession>A0A3B5XVS1</accession>
<keyword evidence="4" id="KW-1185">Reference proteome</keyword>
<feature type="region of interest" description="Disordered" evidence="1">
    <location>
        <begin position="570"/>
        <end position="607"/>
    </location>
</feature>
<dbReference type="SUPFAM" id="SSF63748">
    <property type="entry name" value="Tudor/PWWP/MBT"/>
    <property type="match status" value="1"/>
</dbReference>
<dbReference type="OrthoDB" id="62853at2759"/>
<dbReference type="InterPro" id="IPR052657">
    <property type="entry name" value="PDP_family_Arabidopsis"/>
</dbReference>